<evidence type="ECO:0000256" key="3">
    <source>
        <dbReference type="ARBA" id="ARBA00012759"/>
    </source>
</evidence>
<protein>
    <recommendedName>
        <fullName evidence="3">ubiquitinyl hydrolase 1</fullName>
        <ecNumber evidence="3">3.4.19.12</ecNumber>
    </recommendedName>
</protein>
<dbReference type="GO" id="GO:0005634">
    <property type="term" value="C:nucleus"/>
    <property type="evidence" value="ECO:0007669"/>
    <property type="project" value="TreeGrafter"/>
</dbReference>
<feature type="region of interest" description="Disordered" evidence="11">
    <location>
        <begin position="368"/>
        <end position="427"/>
    </location>
</feature>
<keyword evidence="5" id="KW-0479">Metal-binding</keyword>
<evidence type="ECO:0000259" key="12">
    <source>
        <dbReference type="PROSITE" id="PS50235"/>
    </source>
</evidence>
<evidence type="ECO:0000256" key="2">
    <source>
        <dbReference type="ARBA" id="ARBA00009085"/>
    </source>
</evidence>
<keyword evidence="8" id="KW-0378">Hydrolase</keyword>
<dbReference type="Gene3D" id="3.90.70.10">
    <property type="entry name" value="Cysteine proteinases"/>
    <property type="match status" value="1"/>
</dbReference>
<dbReference type="RefSeq" id="XP_031025515.1">
    <property type="nucleotide sequence ID" value="XM_031168586.1"/>
</dbReference>
<feature type="compositionally biased region" description="Basic and acidic residues" evidence="11">
    <location>
        <begin position="41"/>
        <end position="51"/>
    </location>
</feature>
<dbReference type="Pfam" id="PF02148">
    <property type="entry name" value="zf-UBP"/>
    <property type="match status" value="1"/>
</dbReference>
<keyword evidence="6" id="KW-0863">Zinc-finger</keyword>
<dbReference type="InterPro" id="IPR001607">
    <property type="entry name" value="Znf_UBP"/>
</dbReference>
<evidence type="ECO:0000256" key="1">
    <source>
        <dbReference type="ARBA" id="ARBA00000707"/>
    </source>
</evidence>
<dbReference type="InterPro" id="IPR013083">
    <property type="entry name" value="Znf_RING/FYVE/PHD"/>
</dbReference>
<accession>A0A507C1A2</accession>
<dbReference type="PANTHER" id="PTHR24006:SF888">
    <property type="entry name" value="UBIQUITIN CARBOXYL-TERMINAL HYDROLASE 30"/>
    <property type="match status" value="1"/>
</dbReference>
<evidence type="ECO:0000313" key="13">
    <source>
        <dbReference type="EMBL" id="TPX34877.1"/>
    </source>
</evidence>
<dbReference type="InterPro" id="IPR001394">
    <property type="entry name" value="Peptidase_C19_UCH"/>
</dbReference>
<feature type="compositionally biased region" description="Polar residues" evidence="11">
    <location>
        <begin position="558"/>
        <end position="572"/>
    </location>
</feature>
<feature type="region of interest" description="Disordered" evidence="11">
    <location>
        <begin position="511"/>
        <end position="536"/>
    </location>
</feature>
<feature type="domain" description="USP" evidence="12">
    <location>
        <begin position="194"/>
        <end position="805"/>
    </location>
</feature>
<dbReference type="GO" id="GO:0016579">
    <property type="term" value="P:protein deubiquitination"/>
    <property type="evidence" value="ECO:0007669"/>
    <property type="project" value="InterPro"/>
</dbReference>
<dbReference type="GO" id="GO:0008270">
    <property type="term" value="F:zinc ion binding"/>
    <property type="evidence" value="ECO:0007669"/>
    <property type="project" value="UniProtKB-KW"/>
</dbReference>
<comment type="catalytic activity">
    <reaction evidence="1">
        <text>Thiol-dependent hydrolysis of ester, thioester, amide, peptide and isopeptide bonds formed by the C-terminal Gly of ubiquitin (a 76-residue protein attached to proteins as an intracellular targeting signal).</text>
        <dbReference type="EC" id="3.4.19.12"/>
    </reaction>
</comment>
<dbReference type="OrthoDB" id="420187at2759"/>
<dbReference type="InterPro" id="IPR028889">
    <property type="entry name" value="USP"/>
</dbReference>
<comment type="similarity">
    <text evidence="2">Belongs to the peptidase C19 family.</text>
</comment>
<name>A0A507C1A2_9FUNG</name>
<dbReference type="AlphaFoldDB" id="A0A507C1A2"/>
<dbReference type="PANTHER" id="PTHR24006">
    <property type="entry name" value="UBIQUITIN CARBOXYL-TERMINAL HYDROLASE"/>
    <property type="match status" value="1"/>
</dbReference>
<evidence type="ECO:0000256" key="4">
    <source>
        <dbReference type="ARBA" id="ARBA00022670"/>
    </source>
</evidence>
<reference evidence="13 14" key="1">
    <citation type="journal article" date="2019" name="Sci. Rep.">
        <title>Comparative genomics of chytrid fungi reveal insights into the obligate biotrophic and pathogenic lifestyle of Synchytrium endobioticum.</title>
        <authorList>
            <person name="van de Vossenberg B.T.L.H."/>
            <person name="Warris S."/>
            <person name="Nguyen H.D.T."/>
            <person name="van Gent-Pelzer M.P.E."/>
            <person name="Joly D.L."/>
            <person name="van de Geest H.C."/>
            <person name="Bonants P.J.M."/>
            <person name="Smith D.S."/>
            <person name="Levesque C.A."/>
            <person name="van der Lee T.A.J."/>
        </authorList>
    </citation>
    <scope>NUCLEOTIDE SEQUENCE [LARGE SCALE GENOMIC DNA]</scope>
    <source>
        <strain evidence="13 14">JEL517</strain>
    </source>
</reference>
<evidence type="ECO:0000256" key="5">
    <source>
        <dbReference type="ARBA" id="ARBA00022723"/>
    </source>
</evidence>
<feature type="compositionally biased region" description="Basic residues" evidence="11">
    <location>
        <begin position="1"/>
        <end position="16"/>
    </location>
</feature>
<dbReference type="Gene3D" id="3.30.40.10">
    <property type="entry name" value="Zinc/RING finger domain, C3HC4 (zinc finger)"/>
    <property type="match status" value="1"/>
</dbReference>
<evidence type="ECO:0000256" key="11">
    <source>
        <dbReference type="SAM" id="MobiDB-lite"/>
    </source>
</evidence>
<organism evidence="13 14">
    <name type="scientific">Synchytrium microbalum</name>
    <dbReference type="NCBI Taxonomy" id="1806994"/>
    <lineage>
        <taxon>Eukaryota</taxon>
        <taxon>Fungi</taxon>
        <taxon>Fungi incertae sedis</taxon>
        <taxon>Chytridiomycota</taxon>
        <taxon>Chytridiomycota incertae sedis</taxon>
        <taxon>Chytridiomycetes</taxon>
        <taxon>Synchytriales</taxon>
        <taxon>Synchytriaceae</taxon>
        <taxon>Synchytrium</taxon>
    </lineage>
</organism>
<dbReference type="GeneID" id="42003883"/>
<evidence type="ECO:0000256" key="9">
    <source>
        <dbReference type="ARBA" id="ARBA00022807"/>
    </source>
</evidence>
<evidence type="ECO:0000256" key="7">
    <source>
        <dbReference type="ARBA" id="ARBA00022786"/>
    </source>
</evidence>
<dbReference type="SUPFAM" id="SSF57850">
    <property type="entry name" value="RING/U-box"/>
    <property type="match status" value="1"/>
</dbReference>
<evidence type="ECO:0000256" key="8">
    <source>
        <dbReference type="ARBA" id="ARBA00022801"/>
    </source>
</evidence>
<dbReference type="Proteomes" id="UP000319731">
    <property type="component" value="Unassembled WGS sequence"/>
</dbReference>
<dbReference type="InterPro" id="IPR038765">
    <property type="entry name" value="Papain-like_cys_pep_sf"/>
</dbReference>
<dbReference type="GO" id="GO:0005829">
    <property type="term" value="C:cytosol"/>
    <property type="evidence" value="ECO:0007669"/>
    <property type="project" value="TreeGrafter"/>
</dbReference>
<dbReference type="Pfam" id="PF00443">
    <property type="entry name" value="UCH"/>
    <property type="match status" value="1"/>
</dbReference>
<feature type="region of interest" description="Disordered" evidence="11">
    <location>
        <begin position="637"/>
        <end position="657"/>
    </location>
</feature>
<dbReference type="PROSITE" id="PS00972">
    <property type="entry name" value="USP_1"/>
    <property type="match status" value="1"/>
</dbReference>
<dbReference type="PROSITE" id="PS50235">
    <property type="entry name" value="USP_3"/>
    <property type="match status" value="1"/>
</dbReference>
<evidence type="ECO:0000256" key="6">
    <source>
        <dbReference type="ARBA" id="ARBA00022771"/>
    </source>
</evidence>
<proteinExistence type="inferred from homology"/>
<comment type="caution">
    <text evidence="13">The sequence shown here is derived from an EMBL/GenBank/DDBJ whole genome shotgun (WGS) entry which is preliminary data.</text>
</comment>
<feature type="region of interest" description="Disordered" evidence="11">
    <location>
        <begin position="549"/>
        <end position="594"/>
    </location>
</feature>
<dbReference type="InterPro" id="IPR018200">
    <property type="entry name" value="USP_CS"/>
</dbReference>
<feature type="compositionally biased region" description="Low complexity" evidence="11">
    <location>
        <begin position="17"/>
        <end position="27"/>
    </location>
</feature>
<evidence type="ECO:0000313" key="14">
    <source>
        <dbReference type="Proteomes" id="UP000319731"/>
    </source>
</evidence>
<dbReference type="InterPro" id="IPR050164">
    <property type="entry name" value="Peptidase_C19"/>
</dbReference>
<sequence length="805" mass="88730">MTQKKSKKQTKQKPAKKAAASSQSPTQDAVESSVELDPVNPDDKEPKEKSCHHVKGGVRWMRTQKNLATRLERPACKPCRDAPKSKDADDSTAAKALPDMLCLFCGDILCKEHANAHHNVQDHKVYYNLTDMKGYCYPCGKSLDANSKHQILMDVDAFIKKQKDGPGVDSVVEKMGPAERRFPNQRRGENMPSCGYINLGNTCFFNSVMQCLTWTTPLFTELQKTLLPSTTTAATESHIPPRPGPLTSDLNNVISSARKETLSSSPLSVSPEPVFRHMIQRFKMYKSFRQQDSHELLRRLVDAVTEEQFKGVVRKSGAESQKSFVEGIFQGRWASAIVCDTCKNCSLSYEEYMDISLPIINNDILEERRGKSNKKPPTPQKLKGKGKKVSEAIDTTVGTESAKDDAGDGTGVISLSSSQELSSEKAADEISMEAVDELSVLAAKSPYNTPKQLAMIEHVMRPLSVAKEGNNSKPTLMKGLLGFMAVDVMDGDNKLNCEHCFKLKYPDYDKTKDEDNAGSIPVVPTTPSDIATDDAERTDSWVPVAAHGDTVTDDTMSESRGTSTRGISTPATPSARPISDSMSPHQLDRPSPSAEEDVEIVEIPEDDDAMPVDSLVGSIFTTKDDDDDNEVEVAKAVTPKKKGKESTTVTRKGPPPVFTTGRKRYLLASPQPEVLVLHLKRFHTLSMGRIRKVEDFVEFDELIDLEPFVVPDDLTSDSSSNGASDKSPPASWKYRVNGIVVHSGGGYTSGHYTAYVRLPADLDKNDESGQPLGGNWVYTSDTHTRRASWQEVSQCEAYVLFYEKV</sequence>
<dbReference type="GO" id="GO:0004843">
    <property type="term" value="F:cysteine-type deubiquitinase activity"/>
    <property type="evidence" value="ECO:0007669"/>
    <property type="project" value="UniProtKB-EC"/>
</dbReference>
<keyword evidence="7" id="KW-0833">Ubl conjugation pathway</keyword>
<feature type="region of interest" description="Disordered" evidence="11">
    <location>
        <begin position="1"/>
        <end position="55"/>
    </location>
</feature>
<evidence type="ECO:0000256" key="10">
    <source>
        <dbReference type="ARBA" id="ARBA00022833"/>
    </source>
</evidence>
<dbReference type="EC" id="3.4.19.12" evidence="3"/>
<keyword evidence="10" id="KW-0862">Zinc</keyword>
<keyword evidence="4" id="KW-0645">Protease</keyword>
<gene>
    <name evidence="13" type="ORF">SmJEL517_g02658</name>
</gene>
<keyword evidence="9" id="KW-0788">Thiol protease</keyword>
<dbReference type="GO" id="GO:0006508">
    <property type="term" value="P:proteolysis"/>
    <property type="evidence" value="ECO:0007669"/>
    <property type="project" value="UniProtKB-KW"/>
</dbReference>
<dbReference type="STRING" id="1806994.A0A507C1A2"/>
<dbReference type="SUPFAM" id="SSF54001">
    <property type="entry name" value="Cysteine proteinases"/>
    <property type="match status" value="1"/>
</dbReference>
<dbReference type="EMBL" id="QEAO01000011">
    <property type="protein sequence ID" value="TPX34877.1"/>
    <property type="molecule type" value="Genomic_DNA"/>
</dbReference>
<keyword evidence="14" id="KW-1185">Reference proteome</keyword>